<comment type="caution">
    <text evidence="2">The sequence shown here is derived from an EMBL/GenBank/DDBJ whole genome shotgun (WGS) entry which is preliminary data.</text>
</comment>
<feature type="transmembrane region" description="Helical" evidence="1">
    <location>
        <begin position="21"/>
        <end position="41"/>
    </location>
</feature>
<name>A0ABU5VS43_9BACT</name>
<keyword evidence="1" id="KW-1133">Transmembrane helix</keyword>
<protein>
    <submittedName>
        <fullName evidence="2">Uncharacterized protein</fullName>
    </submittedName>
</protein>
<proteinExistence type="predicted"/>
<keyword evidence="1" id="KW-0472">Membrane</keyword>
<evidence type="ECO:0000313" key="2">
    <source>
        <dbReference type="EMBL" id="MEA9355864.1"/>
    </source>
</evidence>
<dbReference type="EMBL" id="JAYGJQ010000001">
    <property type="protein sequence ID" value="MEA9355864.1"/>
    <property type="molecule type" value="Genomic_DNA"/>
</dbReference>
<gene>
    <name evidence="2" type="ORF">SHI21_06620</name>
</gene>
<evidence type="ECO:0000256" key="1">
    <source>
        <dbReference type="SAM" id="Phobius"/>
    </source>
</evidence>
<reference evidence="2 3" key="1">
    <citation type="submission" date="2023-11" db="EMBL/GenBank/DDBJ databases">
        <title>A Novel Polar Bacteriovorax (B. antarcticus) Isolated from the Biocrust in Antarctica.</title>
        <authorList>
            <person name="Mun W."/>
            <person name="Choi S.Y."/>
            <person name="Mitchell R.J."/>
        </authorList>
    </citation>
    <scope>NUCLEOTIDE SEQUENCE [LARGE SCALE GENOMIC DNA]</scope>
    <source>
        <strain evidence="2 3">PP10</strain>
    </source>
</reference>
<accession>A0ABU5VS43</accession>
<dbReference type="RefSeq" id="WP_323575498.1">
    <property type="nucleotide sequence ID" value="NZ_JAYGJQ010000001.1"/>
</dbReference>
<sequence length="43" mass="4774">MSKKSARRHSLTSEEIALGKKRIYIIVGMIIIGLAVALYKINS</sequence>
<evidence type="ECO:0000313" key="3">
    <source>
        <dbReference type="Proteomes" id="UP001302274"/>
    </source>
</evidence>
<keyword evidence="1" id="KW-0812">Transmembrane</keyword>
<organism evidence="2 3">
    <name type="scientific">Bacteriovorax antarcticus</name>
    <dbReference type="NCBI Taxonomy" id="3088717"/>
    <lineage>
        <taxon>Bacteria</taxon>
        <taxon>Pseudomonadati</taxon>
        <taxon>Bdellovibrionota</taxon>
        <taxon>Bacteriovoracia</taxon>
        <taxon>Bacteriovoracales</taxon>
        <taxon>Bacteriovoracaceae</taxon>
        <taxon>Bacteriovorax</taxon>
    </lineage>
</organism>
<dbReference type="Proteomes" id="UP001302274">
    <property type="component" value="Unassembled WGS sequence"/>
</dbReference>
<keyword evidence="3" id="KW-1185">Reference proteome</keyword>